<feature type="coiled-coil region" evidence="1">
    <location>
        <begin position="502"/>
        <end position="614"/>
    </location>
</feature>
<reference evidence="3" key="1">
    <citation type="submission" date="2018-11" db="EMBL/GenBank/DDBJ databases">
        <authorList>
            <person name="Grassa J C."/>
        </authorList>
    </citation>
    <scope>NUCLEOTIDE SEQUENCE [LARGE SCALE GENOMIC DNA]</scope>
</reference>
<feature type="region of interest" description="Disordered" evidence="2">
    <location>
        <begin position="343"/>
        <end position="362"/>
    </location>
</feature>
<evidence type="ECO:0000256" key="1">
    <source>
        <dbReference type="SAM" id="Coils"/>
    </source>
</evidence>
<dbReference type="EnsemblPlants" id="evm.model.06.1172">
    <property type="protein sequence ID" value="cds.evm.model.06.1172"/>
    <property type="gene ID" value="evm.TU.06.1172"/>
</dbReference>
<protein>
    <submittedName>
        <fullName evidence="3">Uncharacterized protein</fullName>
    </submittedName>
</protein>
<evidence type="ECO:0000313" key="4">
    <source>
        <dbReference type="Proteomes" id="UP000596661"/>
    </source>
</evidence>
<reference evidence="3" key="2">
    <citation type="submission" date="2021-03" db="UniProtKB">
        <authorList>
            <consortium name="EnsemblPlants"/>
        </authorList>
    </citation>
    <scope>IDENTIFICATION</scope>
</reference>
<feature type="region of interest" description="Disordered" evidence="2">
    <location>
        <begin position="234"/>
        <end position="265"/>
    </location>
</feature>
<dbReference type="EMBL" id="UZAU01000596">
    <property type="status" value="NOT_ANNOTATED_CDS"/>
    <property type="molecule type" value="Genomic_DNA"/>
</dbReference>
<evidence type="ECO:0000256" key="2">
    <source>
        <dbReference type="SAM" id="MobiDB-lite"/>
    </source>
</evidence>
<evidence type="ECO:0000313" key="3">
    <source>
        <dbReference type="EnsemblPlants" id="cds.evm.model.06.1172"/>
    </source>
</evidence>
<dbReference type="Gramene" id="evm.model.06.1172">
    <property type="protein sequence ID" value="cds.evm.model.06.1172"/>
    <property type="gene ID" value="evm.TU.06.1172"/>
</dbReference>
<keyword evidence="4" id="KW-1185">Reference proteome</keyword>
<proteinExistence type="predicted"/>
<dbReference type="Proteomes" id="UP000596661">
    <property type="component" value="Chromosome 6"/>
</dbReference>
<accession>A0A803PTD6</accession>
<organism evidence="3 4">
    <name type="scientific">Cannabis sativa</name>
    <name type="common">Hemp</name>
    <name type="synonym">Marijuana</name>
    <dbReference type="NCBI Taxonomy" id="3483"/>
    <lineage>
        <taxon>Eukaryota</taxon>
        <taxon>Viridiplantae</taxon>
        <taxon>Streptophyta</taxon>
        <taxon>Embryophyta</taxon>
        <taxon>Tracheophyta</taxon>
        <taxon>Spermatophyta</taxon>
        <taxon>Magnoliopsida</taxon>
        <taxon>eudicotyledons</taxon>
        <taxon>Gunneridae</taxon>
        <taxon>Pentapetalae</taxon>
        <taxon>rosids</taxon>
        <taxon>fabids</taxon>
        <taxon>Rosales</taxon>
        <taxon>Cannabaceae</taxon>
        <taxon>Cannabis</taxon>
    </lineage>
</organism>
<dbReference type="AlphaFoldDB" id="A0A803PTD6"/>
<sequence>MNLAIFKKFLSLHPELNPPQRIYYLGHLGRGDEGTHSPGEVHMSIHRLGGGRVALNLNLCPPVGKDPRGWASPSPAKILYFYKLVSVPKKGDRLKDGFFTLRAHPANEGMVSFNFQKNVKEYHHRFFFSFGFQAVEHPELLTECVRVPLMHRTAPTQLFLQHAKVFSTYDKDELNVGDLVTTPNCRRAKLITKSQSVDDFNLSKVLCPNIRSPNSENALRADIIASTEERALRVGASKEEAPSQPKLPFPVPNTRAPGASTSGSTKPMDELFDALAQTYSPDPALPQAQDLTVTPGKPSSSFPLGQIILINKEGEVEEEEEEGEILTPLDRKRKGKMVETEAAKKLRRADTPAPSSDSGIPPEAEEYIVPPIIVLTHVLADEERKQLHNSKHNYATAEYTKGNAEVEALKKILREAHDSFTYSEYFGNAWDLNLDPLIDWFNRFIGPTLAPFASELTSHFVSNLVRLPMKRYATCASTNPVYQIQDVSAAMTAGHGGGHKSLRDLEAQRKVIREEAQQKEALRERSHQEALKARVHELKEKDEELKAKDAAVTTTRRELRDAKDTVQELTAKLKSLGELHQADLQTIANLTVEVKGLRDLREQAQKDAAKAKRDALLAPITCQHCKKRFDDGVFLAW</sequence>
<keyword evidence="1" id="KW-0175">Coiled coil</keyword>
<name>A0A803PTD6_CANSA</name>